<name>A0A392V1K4_9FABA</name>
<protein>
    <submittedName>
        <fullName evidence="1">Uncharacterized protein</fullName>
    </submittedName>
</protein>
<keyword evidence="2" id="KW-1185">Reference proteome</keyword>
<dbReference type="EMBL" id="LXQA011032363">
    <property type="protein sequence ID" value="MCI81997.1"/>
    <property type="molecule type" value="Genomic_DNA"/>
</dbReference>
<feature type="non-terminal residue" evidence="1">
    <location>
        <position position="34"/>
    </location>
</feature>
<evidence type="ECO:0000313" key="2">
    <source>
        <dbReference type="Proteomes" id="UP000265520"/>
    </source>
</evidence>
<proteinExistence type="predicted"/>
<sequence>MGDYYYNDYWGGGGYVASFDEEREAEIEDILKIK</sequence>
<dbReference type="Proteomes" id="UP000265520">
    <property type="component" value="Unassembled WGS sequence"/>
</dbReference>
<reference evidence="1 2" key="1">
    <citation type="journal article" date="2018" name="Front. Plant Sci.">
        <title>Red Clover (Trifolium pratense) and Zigzag Clover (T. medium) - A Picture of Genomic Similarities and Differences.</title>
        <authorList>
            <person name="Dluhosova J."/>
            <person name="Istvanek J."/>
            <person name="Nedelnik J."/>
            <person name="Repkova J."/>
        </authorList>
    </citation>
    <scope>NUCLEOTIDE SEQUENCE [LARGE SCALE GENOMIC DNA]</scope>
    <source>
        <strain evidence="2">cv. 10/8</strain>
        <tissue evidence="1">Leaf</tissue>
    </source>
</reference>
<dbReference type="AlphaFoldDB" id="A0A392V1K4"/>
<accession>A0A392V1K4</accession>
<evidence type="ECO:0000313" key="1">
    <source>
        <dbReference type="EMBL" id="MCI81997.1"/>
    </source>
</evidence>
<organism evidence="1 2">
    <name type="scientific">Trifolium medium</name>
    <dbReference type="NCBI Taxonomy" id="97028"/>
    <lineage>
        <taxon>Eukaryota</taxon>
        <taxon>Viridiplantae</taxon>
        <taxon>Streptophyta</taxon>
        <taxon>Embryophyta</taxon>
        <taxon>Tracheophyta</taxon>
        <taxon>Spermatophyta</taxon>
        <taxon>Magnoliopsida</taxon>
        <taxon>eudicotyledons</taxon>
        <taxon>Gunneridae</taxon>
        <taxon>Pentapetalae</taxon>
        <taxon>rosids</taxon>
        <taxon>fabids</taxon>
        <taxon>Fabales</taxon>
        <taxon>Fabaceae</taxon>
        <taxon>Papilionoideae</taxon>
        <taxon>50 kb inversion clade</taxon>
        <taxon>NPAAA clade</taxon>
        <taxon>Hologalegina</taxon>
        <taxon>IRL clade</taxon>
        <taxon>Trifolieae</taxon>
        <taxon>Trifolium</taxon>
    </lineage>
</organism>
<comment type="caution">
    <text evidence="1">The sequence shown here is derived from an EMBL/GenBank/DDBJ whole genome shotgun (WGS) entry which is preliminary data.</text>
</comment>